<organism evidence="2 3">
    <name type="scientific">Candidatus Avoscillospira avistercoris</name>
    <dbReference type="NCBI Taxonomy" id="2840707"/>
    <lineage>
        <taxon>Bacteria</taxon>
        <taxon>Bacillati</taxon>
        <taxon>Bacillota</taxon>
        <taxon>Clostridia</taxon>
        <taxon>Eubacteriales</taxon>
        <taxon>Oscillospiraceae</taxon>
        <taxon>Oscillospiraceae incertae sedis</taxon>
        <taxon>Candidatus Avoscillospira</taxon>
    </lineage>
</organism>
<dbReference type="Proteomes" id="UP000886741">
    <property type="component" value="Unassembled WGS sequence"/>
</dbReference>
<feature type="transmembrane region" description="Helical" evidence="1">
    <location>
        <begin position="60"/>
        <end position="84"/>
    </location>
</feature>
<keyword evidence="1" id="KW-0472">Membrane</keyword>
<feature type="transmembrane region" description="Helical" evidence="1">
    <location>
        <begin position="5"/>
        <end position="24"/>
    </location>
</feature>
<evidence type="ECO:0000313" key="3">
    <source>
        <dbReference type="Proteomes" id="UP000886741"/>
    </source>
</evidence>
<sequence>MKKSIFRAVLVFAGLYIPLHLVGVSLRLDWLPLAVTGVGCGLLGAWAGRRRKLYSGKRDYGRDLAVFLCLYAVVLLTSVALFYTAPGYGVDSAIFTVFYYFPQMLIVAFMIPAIVVYWGLLYVWCLRKTTAAPVPR</sequence>
<gene>
    <name evidence="2" type="ORF">IAA83_09150</name>
</gene>
<dbReference type="EMBL" id="DVJJ01000141">
    <property type="protein sequence ID" value="HIS65519.1"/>
    <property type="molecule type" value="Genomic_DNA"/>
</dbReference>
<protein>
    <submittedName>
        <fullName evidence="2">Uncharacterized protein</fullName>
    </submittedName>
</protein>
<proteinExistence type="predicted"/>
<name>A0A9D1FAS1_9FIRM</name>
<reference evidence="2" key="2">
    <citation type="journal article" date="2021" name="PeerJ">
        <title>Extensive microbial diversity within the chicken gut microbiome revealed by metagenomics and culture.</title>
        <authorList>
            <person name="Gilroy R."/>
            <person name="Ravi A."/>
            <person name="Getino M."/>
            <person name="Pursley I."/>
            <person name="Horton D.L."/>
            <person name="Alikhan N.F."/>
            <person name="Baker D."/>
            <person name="Gharbi K."/>
            <person name="Hall N."/>
            <person name="Watson M."/>
            <person name="Adriaenssens E.M."/>
            <person name="Foster-Nyarko E."/>
            <person name="Jarju S."/>
            <person name="Secka A."/>
            <person name="Antonio M."/>
            <person name="Oren A."/>
            <person name="Chaudhuri R.R."/>
            <person name="La Ragione R."/>
            <person name="Hildebrand F."/>
            <person name="Pallen M.J."/>
        </authorList>
    </citation>
    <scope>NUCLEOTIDE SEQUENCE</scope>
    <source>
        <strain evidence="2">ChiBcec16-1751</strain>
    </source>
</reference>
<keyword evidence="1" id="KW-1133">Transmembrane helix</keyword>
<comment type="caution">
    <text evidence="2">The sequence shown here is derived from an EMBL/GenBank/DDBJ whole genome shotgun (WGS) entry which is preliminary data.</text>
</comment>
<dbReference type="AlphaFoldDB" id="A0A9D1FAS1"/>
<evidence type="ECO:0000256" key="1">
    <source>
        <dbReference type="SAM" id="Phobius"/>
    </source>
</evidence>
<keyword evidence="1" id="KW-0812">Transmembrane</keyword>
<feature type="transmembrane region" description="Helical" evidence="1">
    <location>
        <begin position="30"/>
        <end position="48"/>
    </location>
</feature>
<reference evidence="2" key="1">
    <citation type="submission" date="2020-10" db="EMBL/GenBank/DDBJ databases">
        <authorList>
            <person name="Gilroy R."/>
        </authorList>
    </citation>
    <scope>NUCLEOTIDE SEQUENCE</scope>
    <source>
        <strain evidence="2">ChiBcec16-1751</strain>
    </source>
</reference>
<feature type="transmembrane region" description="Helical" evidence="1">
    <location>
        <begin position="104"/>
        <end position="126"/>
    </location>
</feature>
<accession>A0A9D1FAS1</accession>
<evidence type="ECO:0000313" key="2">
    <source>
        <dbReference type="EMBL" id="HIS65519.1"/>
    </source>
</evidence>